<evidence type="ECO:0000259" key="3">
    <source>
        <dbReference type="PROSITE" id="PS50263"/>
    </source>
</evidence>
<evidence type="ECO:0000313" key="5">
    <source>
        <dbReference type="Proteomes" id="UP000680670"/>
    </source>
</evidence>
<dbReference type="RefSeq" id="WP_213021564.1">
    <property type="nucleotide sequence ID" value="NZ_BORJ01000019.1"/>
</dbReference>
<dbReference type="CDD" id="cd07572">
    <property type="entry name" value="nit"/>
    <property type="match status" value="1"/>
</dbReference>
<dbReference type="Gene3D" id="3.60.110.10">
    <property type="entry name" value="Carbon-nitrogen hydrolase"/>
    <property type="match status" value="1"/>
</dbReference>
<dbReference type="SUPFAM" id="SSF56317">
    <property type="entry name" value="Carbon-nitrogen hydrolase"/>
    <property type="match status" value="1"/>
</dbReference>
<evidence type="ECO:0000313" key="4">
    <source>
        <dbReference type="EMBL" id="GIN98990.1"/>
    </source>
</evidence>
<dbReference type="PANTHER" id="PTHR23088:SF27">
    <property type="entry name" value="DEAMINATED GLUTATHIONE AMIDASE"/>
    <property type="match status" value="1"/>
</dbReference>
<dbReference type="Pfam" id="PF00795">
    <property type="entry name" value="CN_hydrolase"/>
    <property type="match status" value="1"/>
</dbReference>
<organism evidence="4 5">
    <name type="scientific">Siminovitchia terrae</name>
    <name type="common">Bacillus terrae</name>
    <dbReference type="NCBI Taxonomy" id="1914933"/>
    <lineage>
        <taxon>Bacteria</taxon>
        <taxon>Bacillati</taxon>
        <taxon>Bacillota</taxon>
        <taxon>Bacilli</taxon>
        <taxon>Bacillales</taxon>
        <taxon>Bacillaceae</taxon>
        <taxon>Siminovitchia</taxon>
    </lineage>
</organism>
<dbReference type="PROSITE" id="PS50263">
    <property type="entry name" value="CN_HYDROLASE"/>
    <property type="match status" value="1"/>
</dbReference>
<keyword evidence="5" id="KW-1185">Reference proteome</keyword>
<dbReference type="EMBL" id="BORJ01000019">
    <property type="protein sequence ID" value="GIN98990.1"/>
    <property type="molecule type" value="Genomic_DNA"/>
</dbReference>
<comment type="similarity">
    <text evidence="1">Belongs to the carbon-nitrogen hydrolase superfamily. NIT1/NIT2 family.</text>
</comment>
<dbReference type="PROSITE" id="PS01227">
    <property type="entry name" value="UPF0012"/>
    <property type="match status" value="1"/>
</dbReference>
<dbReference type="InterPro" id="IPR036526">
    <property type="entry name" value="C-N_Hydrolase_sf"/>
</dbReference>
<protein>
    <submittedName>
        <fullName evidence="4">Nitrilase</fullName>
    </submittedName>
</protein>
<accession>A0ABQ4L468</accession>
<dbReference type="InterPro" id="IPR045254">
    <property type="entry name" value="Nit1/2_C-N_Hydrolase"/>
</dbReference>
<evidence type="ECO:0000256" key="2">
    <source>
        <dbReference type="ARBA" id="ARBA00022801"/>
    </source>
</evidence>
<dbReference type="InterPro" id="IPR003010">
    <property type="entry name" value="C-N_Hydrolase"/>
</dbReference>
<dbReference type="PANTHER" id="PTHR23088">
    <property type="entry name" value="NITRILASE-RELATED"/>
    <property type="match status" value="1"/>
</dbReference>
<proteinExistence type="inferred from homology"/>
<dbReference type="InterPro" id="IPR001110">
    <property type="entry name" value="UPF0012_CS"/>
</dbReference>
<feature type="domain" description="CN hydrolase" evidence="3">
    <location>
        <begin position="1"/>
        <end position="247"/>
    </location>
</feature>
<gene>
    <name evidence="4" type="ORF">J6TS1_48600</name>
</gene>
<reference evidence="4 5" key="1">
    <citation type="submission" date="2021-03" db="EMBL/GenBank/DDBJ databases">
        <title>Antimicrobial resistance genes in bacteria isolated from Japanese honey, and their potential for conferring macrolide and lincosamide resistance in the American foulbrood pathogen Paenibacillus larvae.</title>
        <authorList>
            <person name="Okamoto M."/>
            <person name="Kumagai M."/>
            <person name="Kanamori H."/>
            <person name="Takamatsu D."/>
        </authorList>
    </citation>
    <scope>NUCLEOTIDE SEQUENCE [LARGE SCALE GENOMIC DNA]</scope>
    <source>
        <strain evidence="4 5">J6TS1</strain>
    </source>
</reference>
<dbReference type="Proteomes" id="UP000680670">
    <property type="component" value="Unassembled WGS sequence"/>
</dbReference>
<name>A0ABQ4L468_SIMTE</name>
<keyword evidence="2" id="KW-0378">Hydrolase</keyword>
<sequence>MKVAVIQLNSKSDKQNNLQTISILINQAAQGGAELVSLPEYCNFLGEDSEKINHAEHIPEDETTILLSNLAKRHQLFIHVGSIVEKYNEEKSYNTSFVIDPSGKLLNKYRKIHLFDIGIKGLPSYKESNTIQSGENPGMVQLPFGKAGLSICYDLRFPELYRNYALHGARILFIPAAFTRYTGMLHWEALLRARAIENQCYVIAAGQFGSYLPGKESYGNSMIIDPWGTVIARASEKEGVIIADIHENIVHAARESIPCLGHRRPEYYNKVPVI</sequence>
<comment type="caution">
    <text evidence="4">The sequence shown here is derived from an EMBL/GenBank/DDBJ whole genome shotgun (WGS) entry which is preliminary data.</text>
</comment>
<evidence type="ECO:0000256" key="1">
    <source>
        <dbReference type="ARBA" id="ARBA00010613"/>
    </source>
</evidence>